<feature type="transmembrane region" description="Helical" evidence="1">
    <location>
        <begin position="51"/>
        <end position="71"/>
    </location>
</feature>
<feature type="transmembrane region" description="Helical" evidence="1">
    <location>
        <begin position="117"/>
        <end position="137"/>
    </location>
</feature>
<gene>
    <name evidence="2" type="ORF">GCM10010970_00760</name>
</gene>
<dbReference type="EMBL" id="BMLX01000001">
    <property type="protein sequence ID" value="GGP17643.1"/>
    <property type="molecule type" value="Genomic_DNA"/>
</dbReference>
<protein>
    <recommendedName>
        <fullName evidence="4">DUF2182 domain-containing protein</fullName>
    </recommendedName>
</protein>
<feature type="transmembrane region" description="Helical" evidence="1">
    <location>
        <begin position="207"/>
        <end position="227"/>
    </location>
</feature>
<organism evidence="2 3">
    <name type="scientific">Silvimonas iriomotensis</name>
    <dbReference type="NCBI Taxonomy" id="449662"/>
    <lineage>
        <taxon>Bacteria</taxon>
        <taxon>Pseudomonadati</taxon>
        <taxon>Pseudomonadota</taxon>
        <taxon>Betaproteobacteria</taxon>
        <taxon>Neisseriales</taxon>
        <taxon>Chitinibacteraceae</taxon>
        <taxon>Silvimonas</taxon>
    </lineage>
</organism>
<evidence type="ECO:0000313" key="3">
    <source>
        <dbReference type="Proteomes" id="UP000637267"/>
    </source>
</evidence>
<evidence type="ECO:0000256" key="1">
    <source>
        <dbReference type="SAM" id="Phobius"/>
    </source>
</evidence>
<dbReference type="Proteomes" id="UP000637267">
    <property type="component" value="Unassembled WGS sequence"/>
</dbReference>
<name>A0ABQ2P436_9NEIS</name>
<proteinExistence type="predicted"/>
<evidence type="ECO:0000313" key="2">
    <source>
        <dbReference type="EMBL" id="GGP17643.1"/>
    </source>
</evidence>
<sequence>MAALRQWLAWHPEWLALAVCAAAWSVLLAGAGGAMPALALCTASGVINTRATPTLAGGVLMLLAMMAPRWLMPLRHVAFRSLHARRLRAMALFVMGWLALWLLAGWPLWLLPARVEAPPAVVMGLFVLAALWHAVPLRQRSLARCHRTQPLALSGWRADADCIRYGAQQGVDCLISCGPLMLALAVAPPALWLMLAASGLIAAELGWPRFAGRRAALVTVLLGLAALV</sequence>
<keyword evidence="1" id="KW-1133">Transmembrane helix</keyword>
<dbReference type="RefSeq" id="WP_188701205.1">
    <property type="nucleotide sequence ID" value="NZ_BMLX01000001.1"/>
</dbReference>
<dbReference type="Pfam" id="PF09948">
    <property type="entry name" value="PpoB2"/>
    <property type="match status" value="1"/>
</dbReference>
<keyword evidence="1" id="KW-0472">Membrane</keyword>
<dbReference type="InterPro" id="IPR018688">
    <property type="entry name" value="PpoB2-like"/>
</dbReference>
<keyword evidence="3" id="KW-1185">Reference proteome</keyword>
<reference evidence="3" key="1">
    <citation type="journal article" date="2019" name="Int. J. Syst. Evol. Microbiol.">
        <title>The Global Catalogue of Microorganisms (GCM) 10K type strain sequencing project: providing services to taxonomists for standard genome sequencing and annotation.</title>
        <authorList>
            <consortium name="The Broad Institute Genomics Platform"/>
            <consortium name="The Broad Institute Genome Sequencing Center for Infectious Disease"/>
            <person name="Wu L."/>
            <person name="Ma J."/>
        </authorList>
    </citation>
    <scope>NUCLEOTIDE SEQUENCE [LARGE SCALE GENOMIC DNA]</scope>
    <source>
        <strain evidence="3">CGMCC 1.8859</strain>
    </source>
</reference>
<evidence type="ECO:0008006" key="4">
    <source>
        <dbReference type="Google" id="ProtNLM"/>
    </source>
</evidence>
<accession>A0ABQ2P436</accession>
<feature type="transmembrane region" description="Helical" evidence="1">
    <location>
        <begin position="173"/>
        <end position="195"/>
    </location>
</feature>
<comment type="caution">
    <text evidence="2">The sequence shown here is derived from an EMBL/GenBank/DDBJ whole genome shotgun (WGS) entry which is preliminary data.</text>
</comment>
<feature type="transmembrane region" description="Helical" evidence="1">
    <location>
        <begin position="91"/>
        <end position="111"/>
    </location>
</feature>
<keyword evidence="1" id="KW-0812">Transmembrane</keyword>